<dbReference type="GO" id="GO:0003676">
    <property type="term" value="F:nucleic acid binding"/>
    <property type="evidence" value="ECO:0007669"/>
    <property type="project" value="InterPro"/>
</dbReference>
<reference evidence="2 3" key="1">
    <citation type="submission" date="2024-01" db="EMBL/GenBank/DDBJ databases">
        <title>The complete chloroplast genome sequence of Lithospermum erythrorhizon: insights into the phylogenetic relationship among Boraginaceae species and the maternal lineages of purple gromwells.</title>
        <authorList>
            <person name="Okada T."/>
            <person name="Watanabe K."/>
        </authorList>
    </citation>
    <scope>NUCLEOTIDE SEQUENCE [LARGE SCALE GENOMIC DNA]</scope>
</reference>
<feature type="domain" description="RNase H type-1" evidence="1">
    <location>
        <begin position="41"/>
        <end position="119"/>
    </location>
</feature>
<dbReference type="Proteomes" id="UP001454036">
    <property type="component" value="Unassembled WGS sequence"/>
</dbReference>
<dbReference type="Pfam" id="PF13456">
    <property type="entry name" value="RVT_3"/>
    <property type="match status" value="1"/>
</dbReference>
<dbReference type="InterPro" id="IPR012337">
    <property type="entry name" value="RNaseH-like_sf"/>
</dbReference>
<keyword evidence="3" id="KW-1185">Reference proteome</keyword>
<gene>
    <name evidence="2" type="ORF">LIER_15923</name>
</gene>
<dbReference type="InterPro" id="IPR036397">
    <property type="entry name" value="RNaseH_sf"/>
</dbReference>
<evidence type="ECO:0000313" key="2">
    <source>
        <dbReference type="EMBL" id="GAA0159043.1"/>
    </source>
</evidence>
<name>A0AAV3Q751_LITER</name>
<organism evidence="2 3">
    <name type="scientific">Lithospermum erythrorhizon</name>
    <name type="common">Purple gromwell</name>
    <name type="synonym">Lithospermum officinale var. erythrorhizon</name>
    <dbReference type="NCBI Taxonomy" id="34254"/>
    <lineage>
        <taxon>Eukaryota</taxon>
        <taxon>Viridiplantae</taxon>
        <taxon>Streptophyta</taxon>
        <taxon>Embryophyta</taxon>
        <taxon>Tracheophyta</taxon>
        <taxon>Spermatophyta</taxon>
        <taxon>Magnoliopsida</taxon>
        <taxon>eudicotyledons</taxon>
        <taxon>Gunneridae</taxon>
        <taxon>Pentapetalae</taxon>
        <taxon>asterids</taxon>
        <taxon>lamiids</taxon>
        <taxon>Boraginales</taxon>
        <taxon>Boraginaceae</taxon>
        <taxon>Boraginoideae</taxon>
        <taxon>Lithospermeae</taxon>
        <taxon>Lithospermum</taxon>
    </lineage>
</organism>
<comment type="caution">
    <text evidence="2">The sequence shown here is derived from an EMBL/GenBank/DDBJ whole genome shotgun (WGS) entry which is preliminary data.</text>
</comment>
<evidence type="ECO:0000313" key="3">
    <source>
        <dbReference type="Proteomes" id="UP001454036"/>
    </source>
</evidence>
<dbReference type="SUPFAM" id="SSF53098">
    <property type="entry name" value="Ribonuclease H-like"/>
    <property type="match status" value="1"/>
</dbReference>
<dbReference type="EMBL" id="BAABME010003509">
    <property type="protein sequence ID" value="GAA0159043.1"/>
    <property type="molecule type" value="Genomic_DNA"/>
</dbReference>
<dbReference type="InterPro" id="IPR002156">
    <property type="entry name" value="RNaseH_domain"/>
</dbReference>
<dbReference type="AlphaFoldDB" id="A0AAV3Q751"/>
<dbReference type="PANTHER" id="PTHR48475:SF2">
    <property type="entry name" value="RIBONUCLEASE H"/>
    <property type="match status" value="1"/>
</dbReference>
<dbReference type="PANTHER" id="PTHR48475">
    <property type="entry name" value="RIBONUCLEASE H"/>
    <property type="match status" value="1"/>
</dbReference>
<dbReference type="Gene3D" id="3.30.420.10">
    <property type="entry name" value="Ribonuclease H-like superfamily/Ribonuclease H"/>
    <property type="match status" value="1"/>
</dbReference>
<accession>A0AAV3Q751</accession>
<sequence length="209" mass="23892">MPGIDTSVALHQLHVDSMPGNVELGREKPEWLMFVDRARNEKGSGVGILLRGPDGITMDYAFRFTFRTTNNEAGYEALIAGLAMVKSLGINRIWVKGDSKLVIDQVKGAYRNEEADHLLMLVTTYYDELPDNVYVEIRERPTHEENPTLPMLQEPEDWTTIIARYLVEGQLPGDVTESRKIKHRSFKFHMYNGELYKESWDGPLLSYVS</sequence>
<protein>
    <recommendedName>
        <fullName evidence="1">RNase H type-1 domain-containing protein</fullName>
    </recommendedName>
</protein>
<evidence type="ECO:0000259" key="1">
    <source>
        <dbReference type="Pfam" id="PF13456"/>
    </source>
</evidence>
<dbReference type="CDD" id="cd09279">
    <property type="entry name" value="RNase_HI_like"/>
    <property type="match status" value="1"/>
</dbReference>
<proteinExistence type="predicted"/>
<dbReference type="GO" id="GO:0004523">
    <property type="term" value="F:RNA-DNA hybrid ribonuclease activity"/>
    <property type="evidence" value="ECO:0007669"/>
    <property type="project" value="InterPro"/>
</dbReference>